<dbReference type="KEGG" id="cdet:87951939"/>
<reference evidence="3" key="1">
    <citation type="journal article" date="2023" name="bioRxiv">
        <title>Complete genome of the Medicago anthracnose fungus, Colletotrichum destructivum, reveals a mini-chromosome-like region within a core chromosome.</title>
        <authorList>
            <person name="Lapalu N."/>
            <person name="Simon A."/>
            <person name="Lu A."/>
            <person name="Plaumann P.-L."/>
            <person name="Amselem J."/>
            <person name="Pigne S."/>
            <person name="Auger A."/>
            <person name="Koch C."/>
            <person name="Dallery J.-F."/>
            <person name="O'Connell R.J."/>
        </authorList>
    </citation>
    <scope>NUCLEOTIDE SEQUENCE [LARGE SCALE GENOMIC DNA]</scope>
    <source>
        <strain evidence="3">CBS 520.97</strain>
    </source>
</reference>
<dbReference type="Proteomes" id="UP001322277">
    <property type="component" value="Chromosome 11"/>
</dbReference>
<name>A0AAX4J4Z4_9PEZI</name>
<proteinExistence type="predicted"/>
<evidence type="ECO:0000313" key="3">
    <source>
        <dbReference type="Proteomes" id="UP001322277"/>
    </source>
</evidence>
<evidence type="ECO:0000256" key="1">
    <source>
        <dbReference type="SAM" id="MobiDB-lite"/>
    </source>
</evidence>
<evidence type="ECO:0000313" key="2">
    <source>
        <dbReference type="EMBL" id="WQF90425.1"/>
    </source>
</evidence>
<dbReference type="GeneID" id="87951939"/>
<protein>
    <submittedName>
        <fullName evidence="2">Uncharacterized protein</fullName>
    </submittedName>
</protein>
<dbReference type="RefSeq" id="XP_062787646.1">
    <property type="nucleotide sequence ID" value="XM_062931595.1"/>
</dbReference>
<keyword evidence="3" id="KW-1185">Reference proteome</keyword>
<sequence>MHAELVANRPMCHSAYFEDLRLPRICPTRKSEPGSARLPRLKELPNATWPTVSGVSCRRITCCPPSPTPHSRCSPRPRQAIMYTRHNTIRNCPPARLREPLQLNAADYPDLRIPSQREPPVVKAQHQALAQKPHTTRAPWSIAPHKSPHKRHRLRVKLETVHCALLSRQQSLEATAKVRGAINDLFCLQANVLLQFSFESYRTTGGQYVTATTPTEQICICDTSTKPGTLRYNCPTHASR</sequence>
<dbReference type="EMBL" id="CP137315">
    <property type="protein sequence ID" value="WQF90425.1"/>
    <property type="molecule type" value="Genomic_DNA"/>
</dbReference>
<gene>
    <name evidence="2" type="ORF">CDEST_15439</name>
</gene>
<organism evidence="2 3">
    <name type="scientific">Colletotrichum destructivum</name>
    <dbReference type="NCBI Taxonomy" id="34406"/>
    <lineage>
        <taxon>Eukaryota</taxon>
        <taxon>Fungi</taxon>
        <taxon>Dikarya</taxon>
        <taxon>Ascomycota</taxon>
        <taxon>Pezizomycotina</taxon>
        <taxon>Sordariomycetes</taxon>
        <taxon>Hypocreomycetidae</taxon>
        <taxon>Glomerellales</taxon>
        <taxon>Glomerellaceae</taxon>
        <taxon>Colletotrichum</taxon>
        <taxon>Colletotrichum destructivum species complex</taxon>
    </lineage>
</organism>
<dbReference type="AlphaFoldDB" id="A0AAX4J4Z4"/>
<accession>A0AAX4J4Z4</accession>
<feature type="region of interest" description="Disordered" evidence="1">
    <location>
        <begin position="131"/>
        <end position="151"/>
    </location>
</feature>